<name>A0A3P5YB35_BRACM</name>
<proteinExistence type="predicted"/>
<organism evidence="1">
    <name type="scientific">Brassica campestris</name>
    <name type="common">Field mustard</name>
    <dbReference type="NCBI Taxonomy" id="3711"/>
    <lineage>
        <taxon>Eukaryota</taxon>
        <taxon>Viridiplantae</taxon>
        <taxon>Streptophyta</taxon>
        <taxon>Embryophyta</taxon>
        <taxon>Tracheophyta</taxon>
        <taxon>Spermatophyta</taxon>
        <taxon>Magnoliopsida</taxon>
        <taxon>eudicotyledons</taxon>
        <taxon>Gunneridae</taxon>
        <taxon>Pentapetalae</taxon>
        <taxon>rosids</taxon>
        <taxon>malvids</taxon>
        <taxon>Brassicales</taxon>
        <taxon>Brassicaceae</taxon>
        <taxon>Brassiceae</taxon>
        <taxon>Brassica</taxon>
    </lineage>
</organism>
<dbReference type="AlphaFoldDB" id="A0A3P5YB35"/>
<gene>
    <name evidence="1" type="ORF">BRAA09T36451Z</name>
</gene>
<dbReference type="EMBL" id="LR031568">
    <property type="protein sequence ID" value="VDC58840.1"/>
    <property type="molecule type" value="Genomic_DNA"/>
</dbReference>
<evidence type="ECO:0000313" key="1">
    <source>
        <dbReference type="EMBL" id="VDC58840.1"/>
    </source>
</evidence>
<reference evidence="1" key="1">
    <citation type="submission" date="2018-11" db="EMBL/GenBank/DDBJ databases">
        <authorList>
            <consortium name="Genoscope - CEA"/>
            <person name="William W."/>
        </authorList>
    </citation>
    <scope>NUCLEOTIDE SEQUENCE</scope>
</reference>
<protein>
    <submittedName>
        <fullName evidence="1">Uncharacterized protein</fullName>
    </submittedName>
</protein>
<sequence>MIHCSAGDNGVANPSIAGFTCLTSLEFTNMVQRLGY</sequence>
<accession>A0A3P5YB35</accession>